<feature type="compositionally biased region" description="Basic and acidic residues" evidence="1">
    <location>
        <begin position="17"/>
        <end position="28"/>
    </location>
</feature>
<accession>A0ABW6F3T4</accession>
<gene>
    <name evidence="2" type="ORF">ACFWOQ_21825</name>
</gene>
<feature type="region of interest" description="Disordered" evidence="1">
    <location>
        <begin position="77"/>
        <end position="99"/>
    </location>
</feature>
<sequence length="111" mass="12446">MPNRDRSQRQPLYRCSPRPEEAEAEARRAFRTKQNRRWFRHNPNGAGATAAATKAADTAPERTAECLLATRLEQLHEQTTDRTEQVPAAPDRLPQLAARPLDFDKAGAVIA</sequence>
<proteinExistence type="predicted"/>
<comment type="caution">
    <text evidence="2">The sequence shown here is derived from an EMBL/GenBank/DDBJ whole genome shotgun (WGS) entry which is preliminary data.</text>
</comment>
<evidence type="ECO:0000256" key="1">
    <source>
        <dbReference type="SAM" id="MobiDB-lite"/>
    </source>
</evidence>
<evidence type="ECO:0000313" key="3">
    <source>
        <dbReference type="Proteomes" id="UP001598352"/>
    </source>
</evidence>
<keyword evidence="3" id="KW-1185">Reference proteome</keyword>
<name>A0ABW6F3T4_9ACTN</name>
<protein>
    <submittedName>
        <fullName evidence="2">Uncharacterized protein</fullName>
    </submittedName>
</protein>
<reference evidence="2 3" key="1">
    <citation type="submission" date="2024-09" db="EMBL/GenBank/DDBJ databases">
        <title>The Natural Products Discovery Center: Release of the First 8490 Sequenced Strains for Exploring Actinobacteria Biosynthetic Diversity.</title>
        <authorList>
            <person name="Kalkreuter E."/>
            <person name="Kautsar S.A."/>
            <person name="Yang D."/>
            <person name="Bader C.D."/>
            <person name="Teijaro C.N."/>
            <person name="Fluegel L."/>
            <person name="Davis C.M."/>
            <person name="Simpson J.R."/>
            <person name="Lauterbach L."/>
            <person name="Steele A.D."/>
            <person name="Gui C."/>
            <person name="Meng S."/>
            <person name="Li G."/>
            <person name="Viehrig K."/>
            <person name="Ye F."/>
            <person name="Su P."/>
            <person name="Kiefer A.F."/>
            <person name="Nichols A."/>
            <person name="Cepeda A.J."/>
            <person name="Yan W."/>
            <person name="Fan B."/>
            <person name="Jiang Y."/>
            <person name="Adhikari A."/>
            <person name="Zheng C.-J."/>
            <person name="Schuster L."/>
            <person name="Cowan T.M."/>
            <person name="Smanski M.J."/>
            <person name="Chevrette M.G."/>
            <person name="De Carvalho L.P.S."/>
            <person name="Shen B."/>
        </authorList>
    </citation>
    <scope>NUCLEOTIDE SEQUENCE [LARGE SCALE GENOMIC DNA]</scope>
    <source>
        <strain evidence="2 3">NPDC058428</strain>
    </source>
</reference>
<feature type="compositionally biased region" description="Basic residues" evidence="1">
    <location>
        <begin position="29"/>
        <end position="40"/>
    </location>
</feature>
<feature type="region of interest" description="Disordered" evidence="1">
    <location>
        <begin position="1"/>
        <end position="59"/>
    </location>
</feature>
<dbReference type="Proteomes" id="UP001598352">
    <property type="component" value="Unassembled WGS sequence"/>
</dbReference>
<dbReference type="RefSeq" id="WP_382775227.1">
    <property type="nucleotide sequence ID" value="NZ_JBHXKZ010000018.1"/>
</dbReference>
<dbReference type="EMBL" id="JBHXKZ010000018">
    <property type="protein sequence ID" value="MFD4825209.1"/>
    <property type="molecule type" value="Genomic_DNA"/>
</dbReference>
<organism evidence="2 3">
    <name type="scientific">Streptomyces rubiginosohelvolus</name>
    <dbReference type="NCBI Taxonomy" id="67362"/>
    <lineage>
        <taxon>Bacteria</taxon>
        <taxon>Bacillati</taxon>
        <taxon>Actinomycetota</taxon>
        <taxon>Actinomycetes</taxon>
        <taxon>Kitasatosporales</taxon>
        <taxon>Streptomycetaceae</taxon>
        <taxon>Streptomyces</taxon>
    </lineage>
</organism>
<feature type="compositionally biased region" description="Low complexity" evidence="1">
    <location>
        <begin position="46"/>
        <end position="58"/>
    </location>
</feature>
<evidence type="ECO:0000313" key="2">
    <source>
        <dbReference type="EMBL" id="MFD4825209.1"/>
    </source>
</evidence>